<proteinExistence type="predicted"/>
<comment type="caution">
    <text evidence="1">The sequence shown here is derived from an EMBL/GenBank/DDBJ whole genome shotgun (WGS) entry which is preliminary data.</text>
</comment>
<protein>
    <submittedName>
        <fullName evidence="1">Uncharacterized protein</fullName>
    </submittedName>
</protein>
<reference evidence="1" key="1">
    <citation type="journal article" date="2015" name="Nature">
        <title>Complex archaea that bridge the gap between prokaryotes and eukaryotes.</title>
        <authorList>
            <person name="Spang A."/>
            <person name="Saw J.H."/>
            <person name="Jorgensen S.L."/>
            <person name="Zaremba-Niedzwiedzka K."/>
            <person name="Martijn J."/>
            <person name="Lind A.E."/>
            <person name="van Eijk R."/>
            <person name="Schleper C."/>
            <person name="Guy L."/>
            <person name="Ettema T.J."/>
        </authorList>
    </citation>
    <scope>NUCLEOTIDE SEQUENCE</scope>
</reference>
<accession>A0A0F9VMI3</accession>
<dbReference type="EMBL" id="LAZR01000321">
    <property type="protein sequence ID" value="KKN74701.1"/>
    <property type="molecule type" value="Genomic_DNA"/>
</dbReference>
<name>A0A0F9VMI3_9ZZZZ</name>
<dbReference type="AlphaFoldDB" id="A0A0F9VMI3"/>
<gene>
    <name evidence="1" type="ORF">LCGC14_0387430</name>
</gene>
<sequence length="46" mass="5056">MVSKKVKGLSIKIVDGQWYAVLEGKHLTAQETAAQIARGTPYQIVK</sequence>
<organism evidence="1">
    <name type="scientific">marine sediment metagenome</name>
    <dbReference type="NCBI Taxonomy" id="412755"/>
    <lineage>
        <taxon>unclassified sequences</taxon>
        <taxon>metagenomes</taxon>
        <taxon>ecological metagenomes</taxon>
    </lineage>
</organism>
<evidence type="ECO:0000313" key="1">
    <source>
        <dbReference type="EMBL" id="KKN74701.1"/>
    </source>
</evidence>